<accession>A0A7H0GU31</accession>
<name>A0A7H0GU31_9BACT</name>
<dbReference type="PANTHER" id="PTHR37694">
    <property type="entry name" value="SLR8022 PROTEIN"/>
    <property type="match status" value="1"/>
</dbReference>
<evidence type="ECO:0000313" key="3">
    <source>
        <dbReference type="EMBL" id="QNP51797.1"/>
    </source>
</evidence>
<dbReference type="GO" id="GO:0006355">
    <property type="term" value="P:regulation of DNA-templated transcription"/>
    <property type="evidence" value="ECO:0007669"/>
    <property type="project" value="InterPro"/>
</dbReference>
<dbReference type="InterPro" id="IPR003313">
    <property type="entry name" value="AraC-bd"/>
</dbReference>
<protein>
    <submittedName>
        <fullName evidence="3">Cupin domain-containing protein</fullName>
    </submittedName>
</protein>
<dbReference type="PANTHER" id="PTHR37694:SF1">
    <property type="entry name" value="SLR8022 PROTEIN"/>
    <property type="match status" value="1"/>
</dbReference>
<dbReference type="InterPro" id="IPR014710">
    <property type="entry name" value="RmlC-like_jellyroll"/>
</dbReference>
<keyword evidence="4" id="KW-1185">Reference proteome</keyword>
<dbReference type="EMBL" id="CP060784">
    <property type="protein sequence ID" value="QNP51797.1"/>
    <property type="molecule type" value="Genomic_DNA"/>
</dbReference>
<feature type="domain" description="AraC-type arabinose-binding/dimerisation" evidence="2">
    <location>
        <begin position="70"/>
        <end position="124"/>
    </location>
</feature>
<gene>
    <name evidence="3" type="ORF">H9L05_17880</name>
</gene>
<dbReference type="KEGG" id="hqi:H9L05_17880"/>
<evidence type="ECO:0000259" key="2">
    <source>
        <dbReference type="Pfam" id="PF02311"/>
    </source>
</evidence>
<dbReference type="Gene3D" id="2.60.120.10">
    <property type="entry name" value="Jelly Rolls"/>
    <property type="match status" value="1"/>
</dbReference>
<keyword evidence="1" id="KW-0238">DNA-binding</keyword>
<dbReference type="Pfam" id="PF02311">
    <property type="entry name" value="AraC_binding"/>
    <property type="match status" value="1"/>
</dbReference>
<dbReference type="GO" id="GO:0003677">
    <property type="term" value="F:DNA binding"/>
    <property type="evidence" value="ECO:0007669"/>
    <property type="project" value="UniProtKB-KW"/>
</dbReference>
<reference evidence="3 4" key="1">
    <citation type="submission" date="2020-08" db="EMBL/GenBank/DDBJ databases">
        <title>Genome sequence of Hymenobacter qilianensis JCM 19763T.</title>
        <authorList>
            <person name="Hyun D.-W."/>
            <person name="Bae J.-W."/>
        </authorList>
    </citation>
    <scope>NUCLEOTIDE SEQUENCE [LARGE SCALE GENOMIC DNA]</scope>
    <source>
        <strain evidence="3 4">JCM 19763</strain>
    </source>
</reference>
<dbReference type="AlphaFoldDB" id="A0A7H0GU31"/>
<evidence type="ECO:0000256" key="1">
    <source>
        <dbReference type="ARBA" id="ARBA00023125"/>
    </source>
</evidence>
<dbReference type="Proteomes" id="UP000516093">
    <property type="component" value="Chromosome"/>
</dbReference>
<proteinExistence type="predicted"/>
<dbReference type="RefSeq" id="WP_187732069.1">
    <property type="nucleotide sequence ID" value="NZ_BMFN01000002.1"/>
</dbReference>
<dbReference type="SUPFAM" id="SSF51182">
    <property type="entry name" value="RmlC-like cupins"/>
    <property type="match status" value="1"/>
</dbReference>
<dbReference type="CDD" id="cd02230">
    <property type="entry name" value="cupin_HP0902-like"/>
    <property type="match status" value="1"/>
</dbReference>
<organism evidence="3 4">
    <name type="scientific">Hymenobacter qilianensis</name>
    <dbReference type="NCBI Taxonomy" id="1385715"/>
    <lineage>
        <taxon>Bacteria</taxon>
        <taxon>Pseudomonadati</taxon>
        <taxon>Bacteroidota</taxon>
        <taxon>Cytophagia</taxon>
        <taxon>Cytophagales</taxon>
        <taxon>Hymenobacteraceae</taxon>
        <taxon>Hymenobacter</taxon>
    </lineage>
</organism>
<dbReference type="InterPro" id="IPR011051">
    <property type="entry name" value="RmlC_Cupin_sf"/>
</dbReference>
<evidence type="ECO:0000313" key="4">
    <source>
        <dbReference type="Proteomes" id="UP000516093"/>
    </source>
</evidence>
<sequence length="131" mass="13794">MSTNITSSQAAANAASASPAQTMNLAHEIAQAKQTPNWKSSDRHATTLFKSESLRLVLLGLHEGAELKTHSAPGILTVQVLEGHITFCTAQQSSDLRAGQLLLLPAGVLHSVQAHQDSFFLLTVAIAAVKG</sequence>